<evidence type="ECO:0000313" key="2">
    <source>
        <dbReference type="EMBL" id="TLP70018.1"/>
    </source>
</evidence>
<evidence type="ECO:0000313" key="3">
    <source>
        <dbReference type="Proteomes" id="UP000307510"/>
    </source>
</evidence>
<protein>
    <submittedName>
        <fullName evidence="2">DUF1877 family protein</fullName>
    </submittedName>
</protein>
<dbReference type="InterPro" id="IPR015068">
    <property type="entry name" value="DUF1877"/>
</dbReference>
<feature type="region of interest" description="Disordered" evidence="1">
    <location>
        <begin position="1"/>
        <end position="26"/>
    </location>
</feature>
<dbReference type="Gene3D" id="3.40.1760.10">
    <property type="entry name" value="YfbM-like super family"/>
    <property type="match status" value="1"/>
</dbReference>
<comment type="caution">
    <text evidence="2">The sequence shown here is derived from an EMBL/GenBank/DDBJ whole genome shotgun (WGS) entry which is preliminary data.</text>
</comment>
<reference evidence="3" key="2">
    <citation type="submission" date="2019-06" db="EMBL/GenBank/DDBJ databases">
        <title>AzeR, a transcriptional regulator that responds to azelaic acid in Pseudomonas nitroreducens.</title>
        <authorList>
            <person name="Bez C."/>
            <person name="Javvadi S.G."/>
            <person name="Bertani I."/>
            <person name="Devescovi G."/>
            <person name="Studholme D.J."/>
            <person name="Geller A."/>
            <person name="Levy A."/>
            <person name="Venturi V."/>
        </authorList>
    </citation>
    <scope>NUCLEOTIDE SEQUENCE [LARGE SCALE GENOMIC DNA]</scope>
    <source>
        <strain evidence="3">DSM 9128</strain>
    </source>
</reference>
<dbReference type="SUPFAM" id="SSF111069">
    <property type="entry name" value="Hypothetical protein yfbM"/>
    <property type="match status" value="1"/>
</dbReference>
<dbReference type="AlphaFoldDB" id="A0A5R8ZUE3"/>
<sequence length="195" mass="21307">MPGMCWRSSSSSDAQRTTATNPTTSTHTGRIIMGIQAVYLSVDAAVLERVAEAPAEGLLDLVEELEEAGSPRVGLDKLWDGLHFLLTGVSASAPIEGNPLSEAVVGVQVYDCEDFIACTRNDELPAIIAALDAVSIEELLAGADFARFRKAKLYPKIWADDPAQLRAELEEAFRELRDFYHVCATQQRHVLVSIY</sequence>
<feature type="compositionally biased region" description="Low complexity" evidence="1">
    <location>
        <begin position="17"/>
        <end position="26"/>
    </location>
</feature>
<evidence type="ECO:0000256" key="1">
    <source>
        <dbReference type="SAM" id="MobiDB-lite"/>
    </source>
</evidence>
<feature type="compositionally biased region" description="Polar residues" evidence="1">
    <location>
        <begin position="7"/>
        <end position="16"/>
    </location>
</feature>
<gene>
    <name evidence="2" type="ORF">FEA48_27325</name>
</gene>
<dbReference type="Proteomes" id="UP000307510">
    <property type="component" value="Unassembled WGS sequence"/>
</dbReference>
<organism evidence="2 3">
    <name type="scientific">Pseudomonas nitroreducens</name>
    <dbReference type="NCBI Taxonomy" id="46680"/>
    <lineage>
        <taxon>Bacteria</taxon>
        <taxon>Pseudomonadati</taxon>
        <taxon>Pseudomonadota</taxon>
        <taxon>Gammaproteobacteria</taxon>
        <taxon>Pseudomonadales</taxon>
        <taxon>Pseudomonadaceae</taxon>
        <taxon>Pseudomonas</taxon>
    </lineage>
</organism>
<dbReference type="EMBL" id="VASG01000009">
    <property type="protein sequence ID" value="TLP70018.1"/>
    <property type="molecule type" value="Genomic_DNA"/>
</dbReference>
<dbReference type="Pfam" id="PF08974">
    <property type="entry name" value="DUF1877"/>
    <property type="match status" value="1"/>
</dbReference>
<accession>A0A5R8ZUE3</accession>
<name>A0A5R8ZUE3_PSENT</name>
<proteinExistence type="predicted"/>
<reference evidence="2 3" key="1">
    <citation type="submission" date="2019-05" db="EMBL/GenBank/DDBJ databases">
        <authorList>
            <person name="Moore K."/>
            <person name="O'Neill P."/>
            <person name="Farbos A."/>
            <person name="Studholme D.J."/>
        </authorList>
    </citation>
    <scope>NUCLEOTIDE SEQUENCE [LARGE SCALE GENOMIC DNA]</scope>
    <source>
        <strain evidence="2 3">DSM 9128</strain>
    </source>
</reference>
<dbReference type="InterPro" id="IPR035944">
    <property type="entry name" value="YfbM-like_sf"/>
</dbReference>